<dbReference type="AlphaFoldDB" id="A0A0F9PAI0"/>
<dbReference type="EMBL" id="LAZR01005682">
    <property type="protein sequence ID" value="KKM97990.1"/>
    <property type="molecule type" value="Genomic_DNA"/>
</dbReference>
<protein>
    <submittedName>
        <fullName evidence="1">Uncharacterized protein</fullName>
    </submittedName>
</protein>
<reference evidence="1" key="1">
    <citation type="journal article" date="2015" name="Nature">
        <title>Complex archaea that bridge the gap between prokaryotes and eukaryotes.</title>
        <authorList>
            <person name="Spang A."/>
            <person name="Saw J.H."/>
            <person name="Jorgensen S.L."/>
            <person name="Zaremba-Niedzwiedzka K."/>
            <person name="Martijn J."/>
            <person name="Lind A.E."/>
            <person name="van Eijk R."/>
            <person name="Schleper C."/>
            <person name="Guy L."/>
            <person name="Ettema T.J."/>
        </authorList>
    </citation>
    <scope>NUCLEOTIDE SEQUENCE</scope>
</reference>
<comment type="caution">
    <text evidence="1">The sequence shown here is derived from an EMBL/GenBank/DDBJ whole genome shotgun (WGS) entry which is preliminary data.</text>
</comment>
<accession>A0A0F9PAI0</accession>
<evidence type="ECO:0000313" key="1">
    <source>
        <dbReference type="EMBL" id="KKM97990.1"/>
    </source>
</evidence>
<sequence>MPEDTGGFRTIEALEQARANTHYKATLKAGDADLIEVATKRKKDARTAFLKERLRAYEGRNAPSLTKRFQTELNEMR</sequence>
<organism evidence="1">
    <name type="scientific">marine sediment metagenome</name>
    <dbReference type="NCBI Taxonomy" id="412755"/>
    <lineage>
        <taxon>unclassified sequences</taxon>
        <taxon>metagenomes</taxon>
        <taxon>ecological metagenomes</taxon>
    </lineage>
</organism>
<proteinExistence type="predicted"/>
<name>A0A0F9PAI0_9ZZZZ</name>
<gene>
    <name evidence="1" type="ORF">LCGC14_1162540</name>
</gene>